<organism evidence="9 10">
    <name type="scientific">Microbacterium aerolatum</name>
    <dbReference type="NCBI Taxonomy" id="153731"/>
    <lineage>
        <taxon>Bacteria</taxon>
        <taxon>Bacillati</taxon>
        <taxon>Actinomycetota</taxon>
        <taxon>Actinomycetes</taxon>
        <taxon>Micrococcales</taxon>
        <taxon>Microbacteriaceae</taxon>
        <taxon>Microbacterium</taxon>
    </lineage>
</organism>
<dbReference type="PROSITE" id="PS52035">
    <property type="entry name" value="PEPTIDASE_M14"/>
    <property type="match status" value="1"/>
</dbReference>
<dbReference type="GO" id="GO:0008270">
    <property type="term" value="F:zinc ion binding"/>
    <property type="evidence" value="ECO:0007669"/>
    <property type="project" value="InterPro"/>
</dbReference>
<proteinExistence type="inferred from homology"/>
<keyword evidence="10" id="KW-1185">Reference proteome</keyword>
<evidence type="ECO:0000256" key="7">
    <source>
        <dbReference type="PROSITE-ProRule" id="PRU01379"/>
    </source>
</evidence>
<evidence type="ECO:0000259" key="8">
    <source>
        <dbReference type="PROSITE" id="PS52035"/>
    </source>
</evidence>
<protein>
    <submittedName>
        <fullName evidence="9">Zinc carboxypeptidase</fullName>
    </submittedName>
</protein>
<dbReference type="PANTHER" id="PTHR11705">
    <property type="entry name" value="PROTEASE FAMILY M14 CARBOXYPEPTIDASE A,B"/>
    <property type="match status" value="1"/>
</dbReference>
<keyword evidence="5" id="KW-0862">Zinc</keyword>
<feature type="active site" description="Proton donor/acceptor" evidence="7">
    <location>
        <position position="286"/>
    </location>
</feature>
<name>A0A511AC81_9MICO</name>
<comment type="caution">
    <text evidence="9">The sequence shown here is derived from an EMBL/GenBank/DDBJ whole genome shotgun (WGS) entry which is preliminary data.</text>
</comment>
<dbReference type="EMBL" id="BJUW01000003">
    <property type="protein sequence ID" value="GEK85769.1"/>
    <property type="molecule type" value="Genomic_DNA"/>
</dbReference>
<keyword evidence="4" id="KW-0378">Hydrolase</keyword>
<dbReference type="RefSeq" id="WP_186806119.1">
    <property type="nucleotide sequence ID" value="NZ_BJUW01000003.1"/>
</dbReference>
<feature type="domain" description="Peptidase M14" evidence="8">
    <location>
        <begin position="26"/>
        <end position="316"/>
    </location>
</feature>
<dbReference type="GO" id="GO:0004181">
    <property type="term" value="F:metallocarboxypeptidase activity"/>
    <property type="evidence" value="ECO:0007669"/>
    <property type="project" value="InterPro"/>
</dbReference>
<comment type="cofactor">
    <cofactor evidence="1">
        <name>Zn(2+)</name>
        <dbReference type="ChEBI" id="CHEBI:29105"/>
    </cofactor>
</comment>
<reference evidence="9 10" key="1">
    <citation type="submission" date="2019-07" db="EMBL/GenBank/DDBJ databases">
        <title>Whole genome shotgun sequence of Microbacterium aerolatum NBRC 103071.</title>
        <authorList>
            <person name="Hosoyama A."/>
            <person name="Uohara A."/>
            <person name="Ohji S."/>
            <person name="Ichikawa N."/>
        </authorList>
    </citation>
    <scope>NUCLEOTIDE SEQUENCE [LARGE SCALE GENOMIC DNA]</scope>
    <source>
        <strain evidence="9 10">NBRC 103071</strain>
    </source>
</reference>
<evidence type="ECO:0000313" key="9">
    <source>
        <dbReference type="EMBL" id="GEK85769.1"/>
    </source>
</evidence>
<keyword evidence="6" id="KW-0482">Metalloprotease</keyword>
<gene>
    <name evidence="9" type="ORF">MAE01_09450</name>
</gene>
<sequence>MHDPQAALGTAEDILRRAGAVPQLTSIPTVDELNAGLERLRSEHPDLISSERIGTSRLGEPIWLHHVGTGRRSALIVGGVHPNEPIGSLTILHLVEQLASDEAFRAGCDTAWHIVPCADPDGMRLNEGWFADPSDRSLYTREFFRPAPDEQVEWTFPFAYKDAYFDAMMPETVALARAIDLTAPDLYVPLHNSEGGGAYFYLSHAVPALYPLLHEITTSCGVPLHTGEAEGAHFTVLADAIYEMGTLQDAYDWSEEAGLDPYPPGSAGDASTSYTRRYGTLSLIAELPQFGDPAADDASLTETVHRDALRRCGERLVETGRILTELIAAVDPHVRMDTPLLRAARVFSPMATGAGKADLLRAEKEDGRLATVAELSSLDGVVNLHRLRWGGMLRRALTAEVAAGVAAPEVRRAAAEIQTIFDGWLAEARAGGDTPPLPLAQVVGVQYGAILAAHAQLERP</sequence>
<evidence type="ECO:0000256" key="5">
    <source>
        <dbReference type="ARBA" id="ARBA00022833"/>
    </source>
</evidence>
<comment type="similarity">
    <text evidence="2 7">Belongs to the peptidase M14 family.</text>
</comment>
<dbReference type="Proteomes" id="UP000321225">
    <property type="component" value="Unassembled WGS sequence"/>
</dbReference>
<evidence type="ECO:0000313" key="10">
    <source>
        <dbReference type="Proteomes" id="UP000321225"/>
    </source>
</evidence>
<dbReference type="GO" id="GO:0005615">
    <property type="term" value="C:extracellular space"/>
    <property type="evidence" value="ECO:0007669"/>
    <property type="project" value="TreeGrafter"/>
</dbReference>
<dbReference type="Gene3D" id="3.40.630.10">
    <property type="entry name" value="Zn peptidases"/>
    <property type="match status" value="1"/>
</dbReference>
<keyword evidence="3" id="KW-0645">Protease</keyword>
<evidence type="ECO:0000256" key="4">
    <source>
        <dbReference type="ARBA" id="ARBA00022801"/>
    </source>
</evidence>
<evidence type="ECO:0000256" key="6">
    <source>
        <dbReference type="ARBA" id="ARBA00023049"/>
    </source>
</evidence>
<dbReference type="SUPFAM" id="SSF53187">
    <property type="entry name" value="Zn-dependent exopeptidases"/>
    <property type="match status" value="1"/>
</dbReference>
<dbReference type="InterPro" id="IPR000834">
    <property type="entry name" value="Peptidase_M14"/>
</dbReference>
<dbReference type="AlphaFoldDB" id="A0A511AC81"/>
<dbReference type="GO" id="GO:0006508">
    <property type="term" value="P:proteolysis"/>
    <property type="evidence" value="ECO:0007669"/>
    <property type="project" value="UniProtKB-KW"/>
</dbReference>
<dbReference type="PANTHER" id="PTHR11705:SF143">
    <property type="entry name" value="SLL0236 PROTEIN"/>
    <property type="match status" value="1"/>
</dbReference>
<accession>A0A511AC81</accession>
<evidence type="ECO:0000256" key="1">
    <source>
        <dbReference type="ARBA" id="ARBA00001947"/>
    </source>
</evidence>
<evidence type="ECO:0000256" key="3">
    <source>
        <dbReference type="ARBA" id="ARBA00022670"/>
    </source>
</evidence>
<evidence type="ECO:0000256" key="2">
    <source>
        <dbReference type="ARBA" id="ARBA00005988"/>
    </source>
</evidence>
<keyword evidence="9" id="KW-0121">Carboxypeptidase</keyword>
<dbReference type="Pfam" id="PF00246">
    <property type="entry name" value="Peptidase_M14"/>
    <property type="match status" value="1"/>
</dbReference>